<dbReference type="Proteomes" id="UP001152321">
    <property type="component" value="Unassembled WGS sequence"/>
</dbReference>
<reference evidence="5" key="1">
    <citation type="submission" date="2022-08" db="EMBL/GenBank/DDBJ databases">
        <title>Novel Bdellovibrio Species Isolated from Svalbard: Designation Bdellovibrio svalbardensis.</title>
        <authorList>
            <person name="Mitchell R.J."/>
            <person name="Choi S.Y."/>
        </authorList>
    </citation>
    <scope>NUCLEOTIDE SEQUENCE</scope>
    <source>
        <strain evidence="5">PAP01</strain>
    </source>
</reference>
<comment type="caution">
    <text evidence="5">The sequence shown here is derived from an EMBL/GenBank/DDBJ whole genome shotgun (WGS) entry which is preliminary data.</text>
</comment>
<organism evidence="5 6">
    <name type="scientific">Bdellovibrio svalbardensis</name>
    <dbReference type="NCBI Taxonomy" id="2972972"/>
    <lineage>
        <taxon>Bacteria</taxon>
        <taxon>Pseudomonadati</taxon>
        <taxon>Bdellovibrionota</taxon>
        <taxon>Bdellovibrionia</taxon>
        <taxon>Bdellovibrionales</taxon>
        <taxon>Pseudobdellovibrionaceae</taxon>
        <taxon>Bdellovibrio</taxon>
    </lineage>
</organism>
<dbReference type="EMBL" id="JANRMI010000003">
    <property type="protein sequence ID" value="MDG0817006.1"/>
    <property type="molecule type" value="Genomic_DNA"/>
</dbReference>
<proteinExistence type="inferred from homology"/>
<dbReference type="PANTHER" id="PTHR34984:SF1">
    <property type="entry name" value="CARBON STORAGE REGULATOR"/>
    <property type="match status" value="1"/>
</dbReference>
<dbReference type="PANTHER" id="PTHR34984">
    <property type="entry name" value="CARBON STORAGE REGULATOR"/>
    <property type="match status" value="1"/>
</dbReference>
<keyword evidence="6" id="KW-1185">Reference proteome</keyword>
<dbReference type="Pfam" id="PF02599">
    <property type="entry name" value="CsrA"/>
    <property type="match status" value="1"/>
</dbReference>
<evidence type="ECO:0000256" key="2">
    <source>
        <dbReference type="ARBA" id="ARBA00022845"/>
    </source>
</evidence>
<protein>
    <recommendedName>
        <fullName evidence="4">Translational regulator CsrA</fullName>
    </recommendedName>
</protein>
<comment type="subcellular location">
    <subcellularLocation>
        <location evidence="4">Cytoplasm</location>
    </subcellularLocation>
</comment>
<dbReference type="NCBIfam" id="TIGR00202">
    <property type="entry name" value="csrA"/>
    <property type="match status" value="1"/>
</dbReference>
<evidence type="ECO:0000256" key="3">
    <source>
        <dbReference type="ARBA" id="ARBA00022884"/>
    </source>
</evidence>
<keyword evidence="2 4" id="KW-0810">Translation regulation</keyword>
<evidence type="ECO:0000256" key="1">
    <source>
        <dbReference type="ARBA" id="ARBA00022490"/>
    </source>
</evidence>
<keyword evidence="4" id="KW-1005">Bacterial flagellum biogenesis</keyword>
<dbReference type="RefSeq" id="WP_142698850.1">
    <property type="nucleotide sequence ID" value="NZ_JANRMI010000003.1"/>
</dbReference>
<sequence>MLVLTRKLGESIAIDDHIKIRVVQIKGKQVRLGIEAPKDTKIHREEVYVAIQEQNVQSADVSADKSRSVAKLLKP</sequence>
<dbReference type="InterPro" id="IPR003751">
    <property type="entry name" value="CsrA"/>
</dbReference>
<keyword evidence="1 4" id="KW-0963">Cytoplasm</keyword>
<keyword evidence="3 4" id="KW-0694">RNA-binding</keyword>
<evidence type="ECO:0000256" key="4">
    <source>
        <dbReference type="HAMAP-Rule" id="MF_00167"/>
    </source>
</evidence>
<comment type="function">
    <text evidence="4">A translational regulator that binds mRNA to regulate translation initiation and/or mRNA stability. Usually binds in the 5'-UTR at or near the Shine-Dalgarno sequence preventing ribosome-binding, thus repressing translation. Its main target seems to be the major flagellin gene, while its function is anatagonized by FliW.</text>
</comment>
<dbReference type="HAMAP" id="MF_00167">
    <property type="entry name" value="CsrA"/>
    <property type="match status" value="1"/>
</dbReference>
<accession>A0ABT6DMF9</accession>
<dbReference type="InterPro" id="IPR036107">
    <property type="entry name" value="CsrA_sf"/>
</dbReference>
<comment type="subunit">
    <text evidence="4">Homodimer; the beta-strands of each monomer intercalate to form a hydrophobic core, while the alpha-helices form wings that extend away from the core.</text>
</comment>
<dbReference type="NCBIfam" id="NF002469">
    <property type="entry name" value="PRK01712.1"/>
    <property type="match status" value="1"/>
</dbReference>
<name>A0ABT6DMF9_9BACT</name>
<evidence type="ECO:0000313" key="6">
    <source>
        <dbReference type="Proteomes" id="UP001152321"/>
    </source>
</evidence>
<comment type="similarity">
    <text evidence="4">Belongs to the CsrA/RsmA family.</text>
</comment>
<dbReference type="SUPFAM" id="SSF117130">
    <property type="entry name" value="CsrA-like"/>
    <property type="match status" value="1"/>
</dbReference>
<dbReference type="Gene3D" id="2.60.40.4380">
    <property type="entry name" value="Translational regulator CsrA"/>
    <property type="match status" value="1"/>
</dbReference>
<gene>
    <name evidence="4 5" type="primary">csrA</name>
    <name evidence="5" type="ORF">NWE73_11560</name>
</gene>
<evidence type="ECO:0000313" key="5">
    <source>
        <dbReference type="EMBL" id="MDG0817006.1"/>
    </source>
</evidence>
<keyword evidence="4" id="KW-0678">Repressor</keyword>